<gene>
    <name evidence="2" type="ORF">GA0061103_5690</name>
</gene>
<accession>A0A1C3WLE5</accession>
<evidence type="ECO:0000259" key="1">
    <source>
        <dbReference type="Pfam" id="PF07007"/>
    </source>
</evidence>
<keyword evidence="3" id="KW-1185">Reference proteome</keyword>
<organism evidence="2 3">
    <name type="scientific">Rhizobium multihospitium</name>
    <dbReference type="NCBI Taxonomy" id="410764"/>
    <lineage>
        <taxon>Bacteria</taxon>
        <taxon>Pseudomonadati</taxon>
        <taxon>Pseudomonadota</taxon>
        <taxon>Alphaproteobacteria</taxon>
        <taxon>Hyphomicrobiales</taxon>
        <taxon>Rhizobiaceae</taxon>
        <taxon>Rhizobium/Agrobacterium group</taxon>
        <taxon>Rhizobium</taxon>
    </lineage>
</organism>
<reference evidence="3" key="1">
    <citation type="submission" date="2016-08" db="EMBL/GenBank/DDBJ databases">
        <authorList>
            <person name="Varghese N."/>
            <person name="Submissions Spin"/>
        </authorList>
    </citation>
    <scope>NUCLEOTIDE SEQUENCE [LARGE SCALE GENOMIC DNA]</scope>
    <source>
        <strain evidence="3">HAMBI 2975</strain>
    </source>
</reference>
<sequence>MAKASIEKILEWKNRRGENSVAVAELGGLRDAWEGRSRELAVFAAFVPMRIVTIIEVFVHDKIREFVDCGDSYLERAEHLAKDLKVDFAFLRQLAGRKLSVGDIISHSISTNNLAQLIDNFKKIIPNFEEKLRNSRTIWIEDTEPQEPIIADYNHMKAQLSRLFEIRHILTHELPTEVPFRIAEIAGFLEAATEFIGATEWVLIGELHGPVPRTQTEMNRQAVSEVKDLEREIEILMKRIISRNDTDLRLLDRSQEAWWNFANAEAEYRASLVAGGTLQPVVRAGSLVTESRRRIETLQWWAEREESDL</sequence>
<feature type="domain" description="Lysozyme inhibitor LprI-like N-terminal" evidence="1">
    <location>
        <begin position="214"/>
        <end position="298"/>
    </location>
</feature>
<dbReference type="Pfam" id="PF07007">
    <property type="entry name" value="LprI"/>
    <property type="match status" value="1"/>
</dbReference>
<evidence type="ECO:0000313" key="2">
    <source>
        <dbReference type="EMBL" id="SCB40748.1"/>
    </source>
</evidence>
<dbReference type="Gene3D" id="1.20.1270.180">
    <property type="match status" value="1"/>
</dbReference>
<name>A0A1C3WLE5_9HYPH</name>
<dbReference type="Proteomes" id="UP000199101">
    <property type="component" value="Unassembled WGS sequence"/>
</dbReference>
<proteinExistence type="predicted"/>
<dbReference type="InterPro" id="IPR009739">
    <property type="entry name" value="LprI-like_N"/>
</dbReference>
<dbReference type="AlphaFoldDB" id="A0A1C3WLE5"/>
<protein>
    <submittedName>
        <fullName evidence="2">Uncharacterized conserved protein YecT, DUF1311 family</fullName>
    </submittedName>
</protein>
<evidence type="ECO:0000313" key="3">
    <source>
        <dbReference type="Proteomes" id="UP000199101"/>
    </source>
</evidence>
<dbReference type="EMBL" id="FMAG01000006">
    <property type="protein sequence ID" value="SCB40748.1"/>
    <property type="molecule type" value="Genomic_DNA"/>
</dbReference>